<dbReference type="CDD" id="cd06581">
    <property type="entry name" value="TM_PBP1_LivM_like"/>
    <property type="match status" value="1"/>
</dbReference>
<evidence type="ECO:0000256" key="3">
    <source>
        <dbReference type="ARBA" id="ARBA00022692"/>
    </source>
</evidence>
<feature type="transmembrane region" description="Helical" evidence="6">
    <location>
        <begin position="281"/>
        <end position="299"/>
    </location>
</feature>
<evidence type="ECO:0000256" key="4">
    <source>
        <dbReference type="ARBA" id="ARBA00022989"/>
    </source>
</evidence>
<dbReference type="EMBL" id="DRWN01000061">
    <property type="protein sequence ID" value="HHK68941.1"/>
    <property type="molecule type" value="Genomic_DNA"/>
</dbReference>
<proteinExistence type="predicted"/>
<evidence type="ECO:0000256" key="6">
    <source>
        <dbReference type="SAM" id="Phobius"/>
    </source>
</evidence>
<keyword evidence="2" id="KW-1003">Cell membrane</keyword>
<evidence type="ECO:0000313" key="7">
    <source>
        <dbReference type="EMBL" id="HHK68941.1"/>
    </source>
</evidence>
<feature type="transmembrane region" description="Helical" evidence="6">
    <location>
        <begin position="7"/>
        <end position="27"/>
    </location>
</feature>
<keyword evidence="3 6" id="KW-0812">Transmembrane</keyword>
<comment type="caution">
    <text evidence="7">The sequence shown here is derived from an EMBL/GenBank/DDBJ whole genome shotgun (WGS) entry which is preliminary data.</text>
</comment>
<comment type="subcellular location">
    <subcellularLocation>
        <location evidence="1">Cell membrane</location>
        <topology evidence="1">Multi-pass membrane protein</topology>
    </subcellularLocation>
</comment>
<accession>A0A7C5LD93</accession>
<evidence type="ECO:0000256" key="1">
    <source>
        <dbReference type="ARBA" id="ARBA00004651"/>
    </source>
</evidence>
<keyword evidence="4 6" id="KW-1133">Transmembrane helix</keyword>
<feature type="transmembrane region" description="Helical" evidence="6">
    <location>
        <begin position="246"/>
        <end position="269"/>
    </location>
</feature>
<feature type="transmembrane region" description="Helical" evidence="6">
    <location>
        <begin position="210"/>
        <end position="234"/>
    </location>
</feature>
<gene>
    <name evidence="7" type="ORF">ENM11_07310</name>
</gene>
<organism evidence="7">
    <name type="scientific">Caldiarchaeum subterraneum</name>
    <dbReference type="NCBI Taxonomy" id="311458"/>
    <lineage>
        <taxon>Archaea</taxon>
        <taxon>Nitrososphaerota</taxon>
        <taxon>Candidatus Caldarchaeales</taxon>
        <taxon>Candidatus Caldarchaeaceae</taxon>
        <taxon>Candidatus Caldarchaeum</taxon>
    </lineage>
</organism>
<keyword evidence="5 6" id="KW-0472">Membrane</keyword>
<dbReference type="AlphaFoldDB" id="A0A7C5LD93"/>
<dbReference type="Pfam" id="PF02653">
    <property type="entry name" value="BPD_transp_2"/>
    <property type="match status" value="1"/>
</dbReference>
<protein>
    <submittedName>
        <fullName evidence="7">Branched-chain amino acid ABC transporter permease</fullName>
    </submittedName>
</protein>
<feature type="transmembrane region" description="Helical" evidence="6">
    <location>
        <begin position="33"/>
        <end position="53"/>
    </location>
</feature>
<dbReference type="PANTHER" id="PTHR30482">
    <property type="entry name" value="HIGH-AFFINITY BRANCHED-CHAIN AMINO ACID TRANSPORT SYSTEM PERMEASE"/>
    <property type="match status" value="1"/>
</dbReference>
<dbReference type="InterPro" id="IPR001851">
    <property type="entry name" value="ABC_transp_permease"/>
</dbReference>
<dbReference type="GO" id="GO:0005886">
    <property type="term" value="C:plasma membrane"/>
    <property type="evidence" value="ECO:0007669"/>
    <property type="project" value="UniProtKB-SubCell"/>
</dbReference>
<dbReference type="GO" id="GO:0015658">
    <property type="term" value="F:branched-chain amino acid transmembrane transporter activity"/>
    <property type="evidence" value="ECO:0007669"/>
    <property type="project" value="InterPro"/>
</dbReference>
<feature type="transmembrane region" description="Helical" evidence="6">
    <location>
        <begin position="118"/>
        <end position="139"/>
    </location>
</feature>
<feature type="transmembrane region" description="Helical" evidence="6">
    <location>
        <begin position="90"/>
        <end position="111"/>
    </location>
</feature>
<sequence>MTYLWQKITMVMALSASFAILFALPYLGISAFMVSFLLSVFIWVTLAVSWNILSGYTGYFSFGHTAFFGSGAFASAVADFYFSIDYLLTIPIAGVVTTGMAAGLGLVTFRLRRLRGQLFALTTVVLTSVSSIVVINNWGSGIVMYSVKAFWPFLNIPHVFYTLALLLCFASIGISMAIYRSRLGLNLFAIRDDEEAAEAIGINTFNNKMLAFCISSLLVGIAGAIFAGWIKYVWPETVFSINYSLFPILMSIMGGVGTWVGPIIGAAILTTIFQIVAGGEAVLNNIILGSLLVAVMIFLPHGVYNLVLSGYRRIRRSARL</sequence>
<evidence type="ECO:0000256" key="5">
    <source>
        <dbReference type="ARBA" id="ARBA00023136"/>
    </source>
</evidence>
<feature type="transmembrane region" description="Helical" evidence="6">
    <location>
        <begin position="159"/>
        <end position="179"/>
    </location>
</feature>
<name>A0A7C5LD93_CALS0</name>
<dbReference type="InterPro" id="IPR043428">
    <property type="entry name" value="LivM-like"/>
</dbReference>
<reference evidence="7" key="1">
    <citation type="journal article" date="2020" name="mSystems">
        <title>Genome- and Community-Level Interaction Insights into Carbon Utilization and Element Cycling Functions of Hydrothermarchaeota in Hydrothermal Sediment.</title>
        <authorList>
            <person name="Zhou Z."/>
            <person name="Liu Y."/>
            <person name="Xu W."/>
            <person name="Pan J."/>
            <person name="Luo Z.H."/>
            <person name="Li M."/>
        </authorList>
    </citation>
    <scope>NUCLEOTIDE SEQUENCE [LARGE SCALE GENOMIC DNA]</scope>
    <source>
        <strain evidence="7">SpSt-1056</strain>
    </source>
</reference>
<evidence type="ECO:0000256" key="2">
    <source>
        <dbReference type="ARBA" id="ARBA00022475"/>
    </source>
</evidence>
<feature type="transmembrane region" description="Helical" evidence="6">
    <location>
        <begin position="65"/>
        <end position="84"/>
    </location>
</feature>
<dbReference type="PANTHER" id="PTHR30482:SF10">
    <property type="entry name" value="HIGH-AFFINITY BRANCHED-CHAIN AMINO ACID TRANSPORT PROTEIN BRAE"/>
    <property type="match status" value="1"/>
</dbReference>